<sequence length="95" mass="10086">MFFGRVMGWLLIGLAVIMASADAVLALGPAEYAGIITADVVTLIAGHAPDTTDAGSALAVALLDMPAWMAVGLLGLSLSIACRKRQRQRRFVFRR</sequence>
<name>M2ZN51_9PROT</name>
<dbReference type="OrthoDB" id="7360798at2"/>
<dbReference type="RefSeq" id="WP_008619825.1">
    <property type="nucleotide sequence ID" value="NZ_AONQ01000054.1"/>
</dbReference>
<comment type="caution">
    <text evidence="2">The sequence shown here is derived from an EMBL/GenBank/DDBJ whole genome shotgun (WGS) entry which is preliminary data.</text>
</comment>
<evidence type="ECO:0000313" key="3">
    <source>
        <dbReference type="Proteomes" id="UP000011744"/>
    </source>
</evidence>
<protein>
    <submittedName>
        <fullName evidence="2">Uncharacterized protein</fullName>
    </submittedName>
</protein>
<dbReference type="EMBL" id="AONQ01000054">
    <property type="protein sequence ID" value="EME68717.1"/>
    <property type="molecule type" value="Genomic_DNA"/>
</dbReference>
<dbReference type="PATRIC" id="fig|1244869.3.peg.3387"/>
<organism evidence="2 3">
    <name type="scientific">Paramagnetospirillum caucaseum</name>
    <dbReference type="NCBI Taxonomy" id="1244869"/>
    <lineage>
        <taxon>Bacteria</taxon>
        <taxon>Pseudomonadati</taxon>
        <taxon>Pseudomonadota</taxon>
        <taxon>Alphaproteobacteria</taxon>
        <taxon>Rhodospirillales</taxon>
        <taxon>Magnetospirillaceae</taxon>
        <taxon>Paramagnetospirillum</taxon>
    </lineage>
</organism>
<evidence type="ECO:0000256" key="1">
    <source>
        <dbReference type="SAM" id="Phobius"/>
    </source>
</evidence>
<feature type="transmembrane region" description="Helical" evidence="1">
    <location>
        <begin position="57"/>
        <end position="81"/>
    </location>
</feature>
<keyword evidence="1" id="KW-0812">Transmembrane</keyword>
<proteinExistence type="predicted"/>
<evidence type="ECO:0000313" key="2">
    <source>
        <dbReference type="EMBL" id="EME68717.1"/>
    </source>
</evidence>
<keyword evidence="1" id="KW-1133">Transmembrane helix</keyword>
<dbReference type="AlphaFoldDB" id="M2ZN51"/>
<keyword evidence="1" id="KW-0472">Membrane</keyword>
<dbReference type="Proteomes" id="UP000011744">
    <property type="component" value="Unassembled WGS sequence"/>
</dbReference>
<gene>
    <name evidence="2" type="ORF">H261_16862</name>
</gene>
<dbReference type="eggNOG" id="ENOG5033AH3">
    <property type="taxonomic scope" value="Bacteria"/>
</dbReference>
<keyword evidence="3" id="KW-1185">Reference proteome</keyword>
<accession>M2ZN51</accession>
<reference evidence="2 3" key="1">
    <citation type="journal article" date="2014" name="Genome Announc.">
        <title>Draft Genome Sequence of Magnetospirillum sp. Strain SO-1, a Freshwater Magnetotactic Bacterium Isolated from the Ol'khovka River, Russia.</title>
        <authorList>
            <person name="Grouzdev D.S."/>
            <person name="Dziuba M.V."/>
            <person name="Sukhacheva M.S."/>
            <person name="Mardanov A.V."/>
            <person name="Beletskiy A.V."/>
            <person name="Kuznetsov B.B."/>
            <person name="Skryabin K.G."/>
        </authorList>
    </citation>
    <scope>NUCLEOTIDE SEQUENCE [LARGE SCALE GENOMIC DNA]</scope>
    <source>
        <strain evidence="2 3">SO-1</strain>
    </source>
</reference>